<organism evidence="2 3">
    <name type="scientific">Actinacidiphila paucisporea</name>
    <dbReference type="NCBI Taxonomy" id="310782"/>
    <lineage>
        <taxon>Bacteria</taxon>
        <taxon>Bacillati</taxon>
        <taxon>Actinomycetota</taxon>
        <taxon>Actinomycetes</taxon>
        <taxon>Kitasatosporales</taxon>
        <taxon>Streptomycetaceae</taxon>
        <taxon>Actinacidiphila</taxon>
    </lineage>
</organism>
<evidence type="ECO:0000313" key="3">
    <source>
        <dbReference type="Proteomes" id="UP000184111"/>
    </source>
</evidence>
<evidence type="ECO:0000256" key="1">
    <source>
        <dbReference type="SAM" id="MobiDB-lite"/>
    </source>
</evidence>
<dbReference type="RefSeq" id="WP_235002117.1">
    <property type="nucleotide sequence ID" value="NZ_FRBI01000007.1"/>
</dbReference>
<protein>
    <submittedName>
        <fullName evidence="2">Uncharacterized protein</fullName>
    </submittedName>
</protein>
<dbReference type="Proteomes" id="UP000184111">
    <property type="component" value="Unassembled WGS sequence"/>
</dbReference>
<feature type="region of interest" description="Disordered" evidence="1">
    <location>
        <begin position="48"/>
        <end position="70"/>
    </location>
</feature>
<name>A0A1M7EVD2_9ACTN</name>
<proteinExistence type="predicted"/>
<gene>
    <name evidence="2" type="ORF">SAMN05216499_107102</name>
</gene>
<accession>A0A1M7EVD2</accession>
<keyword evidence="3" id="KW-1185">Reference proteome</keyword>
<sequence>MADEFVRAPVRITDAGAVRLLRQGDRVDVLAASRVVASAVLVVAVPQQPGGETAPRTSERSDLPTGTADSGTMGGALIVLAVPRRVAAALSGAAVSSPLAVALC</sequence>
<dbReference type="AlphaFoldDB" id="A0A1M7EVD2"/>
<evidence type="ECO:0000313" key="2">
    <source>
        <dbReference type="EMBL" id="SHL95785.1"/>
    </source>
</evidence>
<reference evidence="2 3" key="1">
    <citation type="submission" date="2016-11" db="EMBL/GenBank/DDBJ databases">
        <authorList>
            <person name="Jaros S."/>
            <person name="Januszkiewicz K."/>
            <person name="Wedrychowicz H."/>
        </authorList>
    </citation>
    <scope>NUCLEOTIDE SEQUENCE [LARGE SCALE GENOMIC DNA]</scope>
    <source>
        <strain evidence="2 3">CGMCC 4.2025</strain>
    </source>
</reference>
<dbReference type="STRING" id="310782.SAMN05216499_107102"/>
<dbReference type="EMBL" id="FRBI01000007">
    <property type="protein sequence ID" value="SHL95785.1"/>
    <property type="molecule type" value="Genomic_DNA"/>
</dbReference>